<dbReference type="InterPro" id="IPR020845">
    <property type="entry name" value="AMP-binding_CS"/>
</dbReference>
<feature type="compositionally biased region" description="Low complexity" evidence="4">
    <location>
        <begin position="1326"/>
        <end position="1339"/>
    </location>
</feature>
<sequence>MSDLRARLARLSPEQRAALEERMRRQPSPQRARGIPRRTGDGPPPLSFGQERLWFLQQLDPADASYNMFMVQRLRGRVSAEALRHALGRLVERHATLRARFTAREGSPVQEIGPPVPVEPDLIDLSGLPAGEREARATELVADLTNRPFDLAAGPLLRVHLITMSQADHVLCVVLHHIVADGWSLKVLLGEFATFYGAHLEGREADLPEPVLEYADYAAWQRERLDEESVRRQLDYWGERLAGVPVLDVPADRPRSPVRSSNGDYAARRIGRELTARLDRLARDERCTPFMVLLAAFHTLLGAHSGQDDVCVGSVIAGREHPELEHVVGFFPNTLALRADLSGDPGFRELLGRVRSTVLDAFAHQDIPFERLLNELHVERDLSTTPLFQAMFVMQDKDASELTIPGVETGVFDPGARQAKFDLMLDVTPRSDSLYALLSYNADLFEPDTMARMLRRYERTLEAVVADPDIPLSRLRAAMLLPEDRLPAVTASLSTSTRPSSSSSSPVSPTGVVAGPAAGPPDGSTRTGGATAVAGPPDGTAGVVGLFEERARLAPDAPAVTHGDRRLSYAELDERAGRLAARLAAAGAGPETVVAVRARRGLELVVALLAVLKAGGAYLPLDPAYPAERLRWMLRDSGAALLLSQGDPGLHDAPGSHGSQDGPGSHGGPGSQSGSGSQDGPGSQGGADLRQGTGAVISLEGVADGPSDDTTTSTGDTGTGLRAPSSASSAGSTRPANLAYVIYTSGSTGRPKGVQVERRALDARVAWMRAEYGVGPDDRVLQFASVGFDTHAEEIYPALTSGAELVLAPDEPLPDFLRTPAGASLTVMDLPTSYWQELVAARIAWPPALRLLILGADPLPAPVLATWYETHGERVILVNSYGPTETTIIATAGELDPSEASRRPTVGHPLSATRVHVLDRDGAPVPVGVPGELCIGGDGLARGYLGSPALTAERFVPDPYGPAGARLYRTGDRARFRPDGRLEILGRLDRQVKIRGYRVEPGEIEARLLAHPRVARATVTVREDTPGDRRLVAYVVPRDLVTTEPVPDGSVTGESVTGEPGTDAPGTDGPQTGQKAAPPVGGRPGGEDLREHLTAELPPHLVPSAVVEIAHIPLTPSGKVDQAALPAPEHRSGEGYLAPESATQELVCAVWAEVLGVERVGVLDDFFQLGGHSLLATRTIARLSAATGLDVPLKLAFSHSSVRRLAQALDELASEGPGTAAGPGPVRRPEGTAPPLSFAQERLWFMEQFSPGTSAYVLPAAARLRGPLDLAALTARLDAAVTRHESLRMRFPAAPDGRPEVRIVPADDPAARVTLRVVEAIPATGTGTKAGTGTETVAGTGTGVGTGVGTPPDADPGAGTTTGTGTHADAGAGTTTGTGAEAEARRIVSDDAARPFDLADGPPLRATLVRLGPDDHVLLVAVHHIVADGWSAELLLDELLSGRTGRADPSVGYGDYALWQRDRLTGERLEGHLEFWRRELAALPPLELPLDRPRPARQGHRGAWYDLRLDAGLTGDLGALARENGATLYMVLLAAYQAVLSRWSGQRDFAVGSPVAGRDRAEFEDVVGLFVNLLPLRARLEGDPTFADLLGRTRDAALEVYAHQELPFEKLVAELDLARDATRSPVVQALFALQSYLGGTVPTVTPSATTTGTPTTTTTGTTAATVTEPFAPDTTSTRFDLELYVSETGGALAARFVYDRDLFAAGTVERMAASFETFLRSAVAAPHTRVGDLELLSPAERDLVLTGWNATGTAYPPPETLHGLIEAQVARTPGAPAVVFEGETLTYAELDDRAEALAARLRATTGPDGTGNIGNAGVFAVRAERSLDLPVRLLAVLKAGAAYLPLDPGLPDRRVEAMLADAGAVELDHVVRSPNPTASTGPTGAGEEDGRAGTPPDALAYVIFTSGSTGRPKGVGVSHRAIVNRLRWMQETYRLDAGDAVLQKTPAGFDVSVWEFFWPLISGARLVLARPDGHRDTAYLRDLVTAQAITTMHFVPSMLAAFTAEERIEECRSLRRVICSGEELTAAAAERLTGRLPGVELHNLYGPTEAAVDVSWHRYAPGEPTVPIGRPVANTRLYVLDGSLRPVPAGMPGELFIGGVQVARGYLGRPALTAERFLPDPYGPPGSRLYATGDRARWRPDGELDYLGRLDTQTKIRGMRVEPGEIEAALARHPELAAAAVGVTDGPGGARLVGYVVRRPVPGVDGTPSGRAPGGGPGGADPDLHERLRDLLREELPEHMIPSLWVELEALPLTPNGKLDRAALPSPSPHSGGPAWEPPRPGAEQDVAEVWQGVLGLDKVGRHDGFFAVGGDSILSLSVVAGLRRRGYTLDLQRLFTHQTVAELASVLDTPGAEPAAEPEPEAPSGAFGLLSAADLAKLRKGER</sequence>
<dbReference type="InterPro" id="IPR010071">
    <property type="entry name" value="AA_adenyl_dom"/>
</dbReference>
<dbReference type="InterPro" id="IPR009081">
    <property type="entry name" value="PP-bd_ACP"/>
</dbReference>
<dbReference type="SMART" id="SM00823">
    <property type="entry name" value="PKS_PP"/>
    <property type="match status" value="2"/>
</dbReference>
<dbReference type="Gene3D" id="3.30.559.30">
    <property type="entry name" value="Nonribosomal peptide synthetase, condensation domain"/>
    <property type="match status" value="2"/>
</dbReference>
<evidence type="ECO:0000256" key="3">
    <source>
        <dbReference type="ARBA" id="ARBA00022553"/>
    </source>
</evidence>
<proteinExistence type="predicted"/>
<feature type="compositionally biased region" description="Low complexity" evidence="4">
    <location>
        <begin position="1349"/>
        <end position="1380"/>
    </location>
</feature>
<feature type="region of interest" description="Disordered" evidence="4">
    <location>
        <begin position="1213"/>
        <end position="1232"/>
    </location>
</feature>
<dbReference type="Gene3D" id="3.30.559.10">
    <property type="entry name" value="Chloramphenicol acetyltransferase-like domain"/>
    <property type="match status" value="3"/>
</dbReference>
<comment type="cofactor">
    <cofactor evidence="1">
        <name>pantetheine 4'-phosphate</name>
        <dbReference type="ChEBI" id="CHEBI:47942"/>
    </cofactor>
</comment>
<dbReference type="InterPro" id="IPR042099">
    <property type="entry name" value="ANL_N_sf"/>
</dbReference>
<dbReference type="CDD" id="cd17646">
    <property type="entry name" value="A_NRPS_AB3403-like"/>
    <property type="match status" value="1"/>
</dbReference>
<feature type="domain" description="Carrier" evidence="5">
    <location>
        <begin position="1138"/>
        <end position="1213"/>
    </location>
</feature>
<dbReference type="CDD" id="cd05930">
    <property type="entry name" value="A_NRPS"/>
    <property type="match status" value="1"/>
</dbReference>
<dbReference type="SUPFAM" id="SSF56801">
    <property type="entry name" value="Acetyl-CoA synthetase-like"/>
    <property type="match status" value="2"/>
</dbReference>
<dbReference type="PROSITE" id="PS00012">
    <property type="entry name" value="PHOSPHOPANTETHEINE"/>
    <property type="match status" value="1"/>
</dbReference>
<dbReference type="SUPFAM" id="SSF52777">
    <property type="entry name" value="CoA-dependent acyltransferases"/>
    <property type="match status" value="4"/>
</dbReference>
<name>A0ABP6L5A4_9ACTN</name>
<dbReference type="Pfam" id="PF00668">
    <property type="entry name" value="Condensation"/>
    <property type="match status" value="3"/>
</dbReference>
<dbReference type="Gene3D" id="2.30.38.10">
    <property type="entry name" value="Luciferase, Domain 3"/>
    <property type="match status" value="1"/>
</dbReference>
<dbReference type="PANTHER" id="PTHR45527">
    <property type="entry name" value="NONRIBOSOMAL PEPTIDE SYNTHETASE"/>
    <property type="match status" value="1"/>
</dbReference>
<feature type="compositionally biased region" description="Low complexity" evidence="4">
    <location>
        <begin position="491"/>
        <end position="524"/>
    </location>
</feature>
<feature type="domain" description="Carrier" evidence="5">
    <location>
        <begin position="2278"/>
        <end position="2352"/>
    </location>
</feature>
<dbReference type="Gene3D" id="3.40.50.12780">
    <property type="entry name" value="N-terminal domain of ligase-like"/>
    <property type="match status" value="1"/>
</dbReference>
<dbReference type="Pfam" id="PF00550">
    <property type="entry name" value="PP-binding"/>
    <property type="match status" value="2"/>
</dbReference>
<keyword evidence="3" id="KW-0597">Phosphoprotein</keyword>
<accession>A0ABP6L5A4</accession>
<dbReference type="RefSeq" id="WP_344904300.1">
    <property type="nucleotide sequence ID" value="NZ_BAAAWD010000019.1"/>
</dbReference>
<keyword evidence="2" id="KW-0596">Phosphopantetheine</keyword>
<dbReference type="InterPro" id="IPR045851">
    <property type="entry name" value="AMP-bd_C_sf"/>
</dbReference>
<dbReference type="PROSITE" id="PS00455">
    <property type="entry name" value="AMP_BINDING"/>
    <property type="match status" value="2"/>
</dbReference>
<feature type="region of interest" description="Disordered" evidence="4">
    <location>
        <begin position="644"/>
        <end position="732"/>
    </location>
</feature>
<dbReference type="PANTHER" id="PTHR45527:SF1">
    <property type="entry name" value="FATTY ACID SYNTHASE"/>
    <property type="match status" value="1"/>
</dbReference>
<dbReference type="InterPro" id="IPR020806">
    <property type="entry name" value="PKS_PP-bd"/>
</dbReference>
<evidence type="ECO:0000313" key="7">
    <source>
        <dbReference type="Proteomes" id="UP001499930"/>
    </source>
</evidence>
<dbReference type="Gene3D" id="1.10.1200.10">
    <property type="entry name" value="ACP-like"/>
    <property type="match status" value="2"/>
</dbReference>
<dbReference type="Gene3D" id="3.30.300.30">
    <property type="match status" value="2"/>
</dbReference>
<feature type="region of interest" description="Disordered" evidence="4">
    <location>
        <begin position="1326"/>
        <end position="1381"/>
    </location>
</feature>
<dbReference type="Pfam" id="PF13193">
    <property type="entry name" value="AMP-binding_C"/>
    <property type="match status" value="1"/>
</dbReference>
<feature type="region of interest" description="Disordered" evidence="4">
    <location>
        <begin position="491"/>
        <end position="535"/>
    </location>
</feature>
<dbReference type="SUPFAM" id="SSF47336">
    <property type="entry name" value="ACP-like"/>
    <property type="match status" value="2"/>
</dbReference>
<dbReference type="InterPro" id="IPR001242">
    <property type="entry name" value="Condensation_dom"/>
</dbReference>
<keyword evidence="7" id="KW-1185">Reference proteome</keyword>
<feature type="region of interest" description="Disordered" evidence="4">
    <location>
        <begin position="2203"/>
        <end position="2223"/>
    </location>
</feature>
<protein>
    <recommendedName>
        <fullName evidence="5">Carrier domain-containing protein</fullName>
    </recommendedName>
</protein>
<dbReference type="PROSITE" id="PS50075">
    <property type="entry name" value="CARRIER"/>
    <property type="match status" value="2"/>
</dbReference>
<feature type="region of interest" description="Disordered" evidence="4">
    <location>
        <begin position="1"/>
        <end position="44"/>
    </location>
</feature>
<dbReference type="Gene3D" id="3.40.50.980">
    <property type="match status" value="4"/>
</dbReference>
<dbReference type="Pfam" id="PF00501">
    <property type="entry name" value="AMP-binding"/>
    <property type="match status" value="2"/>
</dbReference>
<dbReference type="InterPro" id="IPR036736">
    <property type="entry name" value="ACP-like_sf"/>
</dbReference>
<feature type="region of interest" description="Disordered" evidence="4">
    <location>
        <begin position="2259"/>
        <end position="2283"/>
    </location>
</feature>
<evidence type="ECO:0000313" key="6">
    <source>
        <dbReference type="EMBL" id="GAA3033163.1"/>
    </source>
</evidence>
<comment type="caution">
    <text evidence="6">The sequence shown here is derived from an EMBL/GenBank/DDBJ whole genome shotgun (WGS) entry which is preliminary data.</text>
</comment>
<evidence type="ECO:0000259" key="5">
    <source>
        <dbReference type="PROSITE" id="PS50075"/>
    </source>
</evidence>
<evidence type="ECO:0000256" key="1">
    <source>
        <dbReference type="ARBA" id="ARBA00001957"/>
    </source>
</evidence>
<feature type="region of interest" description="Disordered" evidence="4">
    <location>
        <begin position="1042"/>
        <end position="1090"/>
    </location>
</feature>
<organism evidence="6 7">
    <name type="scientific">Streptosporangium longisporum</name>
    <dbReference type="NCBI Taxonomy" id="46187"/>
    <lineage>
        <taxon>Bacteria</taxon>
        <taxon>Bacillati</taxon>
        <taxon>Actinomycetota</taxon>
        <taxon>Actinomycetes</taxon>
        <taxon>Streptosporangiales</taxon>
        <taxon>Streptosporangiaceae</taxon>
        <taxon>Streptosporangium</taxon>
    </lineage>
</organism>
<dbReference type="CDD" id="cd19531">
    <property type="entry name" value="LCL_NRPS-like"/>
    <property type="match status" value="2"/>
</dbReference>
<dbReference type="InterPro" id="IPR000873">
    <property type="entry name" value="AMP-dep_synth/lig_dom"/>
</dbReference>
<dbReference type="InterPro" id="IPR025110">
    <property type="entry name" value="AMP-bd_C"/>
</dbReference>
<dbReference type="NCBIfam" id="TIGR01733">
    <property type="entry name" value="AA-adenyl-dom"/>
    <property type="match status" value="2"/>
</dbReference>
<evidence type="ECO:0000256" key="2">
    <source>
        <dbReference type="ARBA" id="ARBA00022450"/>
    </source>
</evidence>
<gene>
    <name evidence="6" type="ORF">GCM10017559_70640</name>
</gene>
<dbReference type="InterPro" id="IPR023213">
    <property type="entry name" value="CAT-like_dom_sf"/>
</dbReference>
<feature type="compositionally biased region" description="Gly residues" evidence="4">
    <location>
        <begin position="664"/>
        <end position="685"/>
    </location>
</feature>
<dbReference type="InterPro" id="IPR006162">
    <property type="entry name" value="Ppantetheine_attach_site"/>
</dbReference>
<feature type="region of interest" description="Disordered" evidence="4">
    <location>
        <begin position="1872"/>
        <end position="1892"/>
    </location>
</feature>
<dbReference type="Proteomes" id="UP001499930">
    <property type="component" value="Unassembled WGS sequence"/>
</dbReference>
<reference evidence="7" key="1">
    <citation type="journal article" date="2019" name="Int. J. Syst. Evol. Microbiol.">
        <title>The Global Catalogue of Microorganisms (GCM) 10K type strain sequencing project: providing services to taxonomists for standard genome sequencing and annotation.</title>
        <authorList>
            <consortium name="The Broad Institute Genomics Platform"/>
            <consortium name="The Broad Institute Genome Sequencing Center for Infectious Disease"/>
            <person name="Wu L."/>
            <person name="Ma J."/>
        </authorList>
    </citation>
    <scope>NUCLEOTIDE SEQUENCE [LARGE SCALE GENOMIC DNA]</scope>
    <source>
        <strain evidence="7">JCM 3106</strain>
    </source>
</reference>
<feature type="compositionally biased region" description="Low complexity" evidence="4">
    <location>
        <begin position="704"/>
        <end position="720"/>
    </location>
</feature>
<evidence type="ECO:0000256" key="4">
    <source>
        <dbReference type="SAM" id="MobiDB-lite"/>
    </source>
</evidence>
<dbReference type="EMBL" id="BAAAWD010000019">
    <property type="protein sequence ID" value="GAA3033163.1"/>
    <property type="molecule type" value="Genomic_DNA"/>
</dbReference>